<organism evidence="1">
    <name type="scientific">marine sediment metagenome</name>
    <dbReference type="NCBI Taxonomy" id="412755"/>
    <lineage>
        <taxon>unclassified sequences</taxon>
        <taxon>metagenomes</taxon>
        <taxon>ecological metagenomes</taxon>
    </lineage>
</organism>
<proteinExistence type="predicted"/>
<reference evidence="1" key="1">
    <citation type="journal article" date="2015" name="Nature">
        <title>Complex archaea that bridge the gap between prokaryotes and eukaryotes.</title>
        <authorList>
            <person name="Spang A."/>
            <person name="Saw J.H."/>
            <person name="Jorgensen S.L."/>
            <person name="Zaremba-Niedzwiedzka K."/>
            <person name="Martijn J."/>
            <person name="Lind A.E."/>
            <person name="van Eijk R."/>
            <person name="Schleper C."/>
            <person name="Guy L."/>
            <person name="Ettema T.J."/>
        </authorList>
    </citation>
    <scope>NUCLEOTIDE SEQUENCE</scope>
</reference>
<gene>
    <name evidence="1" type="ORF">LCGC14_1865120</name>
</gene>
<comment type="caution">
    <text evidence="1">The sequence shown here is derived from an EMBL/GenBank/DDBJ whole genome shotgun (WGS) entry which is preliminary data.</text>
</comment>
<protein>
    <submittedName>
        <fullName evidence="1">Uncharacterized protein</fullName>
    </submittedName>
</protein>
<dbReference type="AlphaFoldDB" id="A0A0F9GUP6"/>
<accession>A0A0F9GUP6</accession>
<evidence type="ECO:0000313" key="1">
    <source>
        <dbReference type="EMBL" id="KKL94391.1"/>
    </source>
</evidence>
<dbReference type="EMBL" id="LAZR01018937">
    <property type="protein sequence ID" value="KKL94391.1"/>
    <property type="molecule type" value="Genomic_DNA"/>
</dbReference>
<name>A0A0F9GUP6_9ZZZZ</name>
<sequence length="57" mass="6736">MTFTLDSDGLDQRKVKRNRQNLQLLNQIIDILGQFENNYNKKFNFSKIGTVFKNSQL</sequence>